<proteinExistence type="predicted"/>
<evidence type="ECO:0000313" key="1">
    <source>
        <dbReference type="EMBL" id="EWC62359.1"/>
    </source>
</evidence>
<dbReference type="RefSeq" id="WP_035281556.1">
    <property type="nucleotide sequence ID" value="NZ_AYXG01000081.1"/>
</dbReference>
<dbReference type="Proteomes" id="UP000019277">
    <property type="component" value="Unassembled WGS sequence"/>
</dbReference>
<accession>W7J8L1</accession>
<dbReference type="OrthoDB" id="9996741at2"/>
<evidence type="ECO:0000313" key="2">
    <source>
        <dbReference type="Proteomes" id="UP000019277"/>
    </source>
</evidence>
<evidence type="ECO:0008006" key="3">
    <source>
        <dbReference type="Google" id="ProtNLM"/>
    </source>
</evidence>
<keyword evidence="2" id="KW-1185">Reference proteome</keyword>
<dbReference type="AlphaFoldDB" id="W7J8L1"/>
<protein>
    <recommendedName>
        <fullName evidence="3">Lipoprotein</fullName>
    </recommendedName>
</protein>
<comment type="caution">
    <text evidence="1">The sequence shown here is derived from an EMBL/GenBank/DDBJ whole genome shotgun (WGS) entry which is preliminary data.</text>
</comment>
<reference evidence="1 2" key="1">
    <citation type="journal article" date="2014" name="Genome Announc.">
        <title>Draft Genome Sequence of the Antitrypanosomally Active Sponge-Associated Bacterium Actinokineospora sp. Strain EG49.</title>
        <authorList>
            <person name="Harjes J."/>
            <person name="Ryu T."/>
            <person name="Abdelmohsen U.R."/>
            <person name="Moitinho-Silva L."/>
            <person name="Horn H."/>
            <person name="Ravasi T."/>
            <person name="Hentschel U."/>
        </authorList>
    </citation>
    <scope>NUCLEOTIDE SEQUENCE [LARGE SCALE GENOMIC DNA]</scope>
    <source>
        <strain evidence="1 2">EG49</strain>
    </source>
</reference>
<dbReference type="EMBL" id="AYXG01000081">
    <property type="protein sequence ID" value="EWC62359.1"/>
    <property type="molecule type" value="Genomic_DNA"/>
</dbReference>
<dbReference type="STRING" id="909613.UO65_2346"/>
<name>W7J8L1_9PSEU</name>
<organism evidence="1 2">
    <name type="scientific">Actinokineospora spheciospongiae</name>
    <dbReference type="NCBI Taxonomy" id="909613"/>
    <lineage>
        <taxon>Bacteria</taxon>
        <taxon>Bacillati</taxon>
        <taxon>Actinomycetota</taxon>
        <taxon>Actinomycetes</taxon>
        <taxon>Pseudonocardiales</taxon>
        <taxon>Pseudonocardiaceae</taxon>
        <taxon>Actinokineospora</taxon>
    </lineage>
</organism>
<gene>
    <name evidence="1" type="ORF">UO65_2346</name>
</gene>
<sequence length="172" mass="17792">MTGIRPSSAVAAVVLTAACSGTPAPPPSFPAVESRVDALIARVRAEDGFTVDPRSGREPTTGYVVGSARDARVVPAADLFGGGGRELLLGYLRDNAGHFTADPAVDLGAWYDRRGARVVFSLVSVVADRDSALRLGVRNNQRLVYDVVGRAELPTGVGVTPTTAGTARSDGS</sequence>
<dbReference type="eggNOG" id="ENOG50322XA">
    <property type="taxonomic scope" value="Bacteria"/>
</dbReference>
<dbReference type="PROSITE" id="PS51257">
    <property type="entry name" value="PROKAR_LIPOPROTEIN"/>
    <property type="match status" value="1"/>
</dbReference>